<evidence type="ECO:0000313" key="2">
    <source>
        <dbReference type="EMBL" id="CAD9237045.1"/>
    </source>
</evidence>
<keyword evidence="1" id="KW-0732">Signal</keyword>
<feature type="signal peptide" evidence="1">
    <location>
        <begin position="1"/>
        <end position="18"/>
    </location>
</feature>
<dbReference type="EMBL" id="HBGH01016529">
    <property type="protein sequence ID" value="CAD9237045.1"/>
    <property type="molecule type" value="Transcribed_RNA"/>
</dbReference>
<name>A0A7S1TI20_9RHOD</name>
<sequence>MRKVIALVLCALFLATNAHFCHRGKWNITNADDKLEVRYEYNGTSTSSIPTVGTWVAIKFRPRNLLNVLSTTGSIMPRIINSKKLNFTVTAANQTQFGVVIEKLNTKANCVKFMKYLDFVFSDGSITDCAPEQCIDPPFVPCCI</sequence>
<evidence type="ECO:0000256" key="1">
    <source>
        <dbReference type="SAM" id="SignalP"/>
    </source>
</evidence>
<proteinExistence type="predicted"/>
<feature type="chain" id="PRO_5030692244" description="Pherophorin domain-containing protein" evidence="1">
    <location>
        <begin position="19"/>
        <end position="144"/>
    </location>
</feature>
<reference evidence="2" key="1">
    <citation type="submission" date="2021-01" db="EMBL/GenBank/DDBJ databases">
        <authorList>
            <person name="Corre E."/>
            <person name="Pelletier E."/>
            <person name="Niang G."/>
            <person name="Scheremetjew M."/>
            <person name="Finn R."/>
            <person name="Kale V."/>
            <person name="Holt S."/>
            <person name="Cochrane G."/>
            <person name="Meng A."/>
            <person name="Brown T."/>
            <person name="Cohen L."/>
        </authorList>
    </citation>
    <scope>NUCLEOTIDE SEQUENCE</scope>
    <source>
        <strain evidence="2">SAG 36.94</strain>
    </source>
</reference>
<accession>A0A7S1TI20</accession>
<evidence type="ECO:0008006" key="3">
    <source>
        <dbReference type="Google" id="ProtNLM"/>
    </source>
</evidence>
<gene>
    <name evidence="2" type="ORF">CCAE0312_LOCUS9142</name>
</gene>
<organism evidence="2">
    <name type="scientific">Compsopogon caeruleus</name>
    <dbReference type="NCBI Taxonomy" id="31354"/>
    <lineage>
        <taxon>Eukaryota</taxon>
        <taxon>Rhodophyta</taxon>
        <taxon>Compsopogonophyceae</taxon>
        <taxon>Compsopogonales</taxon>
        <taxon>Compsopogonaceae</taxon>
        <taxon>Compsopogon</taxon>
    </lineage>
</organism>
<protein>
    <recommendedName>
        <fullName evidence="3">Pherophorin domain-containing protein</fullName>
    </recommendedName>
</protein>
<dbReference type="AlphaFoldDB" id="A0A7S1TI20"/>